<accession>A0AC60PW79</accession>
<evidence type="ECO:0000313" key="1">
    <source>
        <dbReference type="EMBL" id="KAG0425502.1"/>
    </source>
</evidence>
<proteinExistence type="predicted"/>
<dbReference type="EMBL" id="JABSTQ010009834">
    <property type="protein sequence ID" value="KAG0425502.1"/>
    <property type="molecule type" value="Genomic_DNA"/>
</dbReference>
<protein>
    <submittedName>
        <fullName evidence="1">Uncharacterized protein</fullName>
    </submittedName>
</protein>
<name>A0AC60PW79_IXOPE</name>
<organism evidence="1 2">
    <name type="scientific">Ixodes persulcatus</name>
    <name type="common">Taiga tick</name>
    <dbReference type="NCBI Taxonomy" id="34615"/>
    <lineage>
        <taxon>Eukaryota</taxon>
        <taxon>Metazoa</taxon>
        <taxon>Ecdysozoa</taxon>
        <taxon>Arthropoda</taxon>
        <taxon>Chelicerata</taxon>
        <taxon>Arachnida</taxon>
        <taxon>Acari</taxon>
        <taxon>Parasitiformes</taxon>
        <taxon>Ixodida</taxon>
        <taxon>Ixodoidea</taxon>
        <taxon>Ixodidae</taxon>
        <taxon>Ixodinae</taxon>
        <taxon>Ixodes</taxon>
    </lineage>
</organism>
<comment type="caution">
    <text evidence="1">The sequence shown here is derived from an EMBL/GenBank/DDBJ whole genome shotgun (WGS) entry which is preliminary data.</text>
</comment>
<dbReference type="Proteomes" id="UP000805193">
    <property type="component" value="Unassembled WGS sequence"/>
</dbReference>
<keyword evidence="2" id="KW-1185">Reference proteome</keyword>
<evidence type="ECO:0000313" key="2">
    <source>
        <dbReference type="Proteomes" id="UP000805193"/>
    </source>
</evidence>
<gene>
    <name evidence="1" type="ORF">HPB47_027337</name>
</gene>
<sequence length="278" mass="30427">MILESAKRKNMYMDLVVDPCDGGPNPRVQRLLPPCPTRWAVTVKSMSRFRQIYERVLKTLEEILNNPGAVADGRKAADGFCQGNKKFETMFFLTAAIKIFGPCEQLAWALQSPQYSVAGVKKAAEMSMRTLSDLHTQESFDQLLCEASHYSEEMDIELSNPLQRVRKPPRRLEATDNTTPPVQLHLDQKLQQGFPQFSPPPKRDATCGQRGAQPAIGWGQGLAWAGRPGCVPGVARARLKRTLPGPGPVHGPGRAGPGLSGRPGPVQCSNACACLSRI</sequence>
<reference evidence="1 2" key="1">
    <citation type="journal article" date="2020" name="Cell">
        <title>Large-Scale Comparative Analyses of Tick Genomes Elucidate Their Genetic Diversity and Vector Capacities.</title>
        <authorList>
            <consortium name="Tick Genome and Microbiome Consortium (TIGMIC)"/>
            <person name="Jia N."/>
            <person name="Wang J."/>
            <person name="Shi W."/>
            <person name="Du L."/>
            <person name="Sun Y."/>
            <person name="Zhan W."/>
            <person name="Jiang J.F."/>
            <person name="Wang Q."/>
            <person name="Zhang B."/>
            <person name="Ji P."/>
            <person name="Bell-Sakyi L."/>
            <person name="Cui X.M."/>
            <person name="Yuan T.T."/>
            <person name="Jiang B.G."/>
            <person name="Yang W.F."/>
            <person name="Lam T.T."/>
            <person name="Chang Q.C."/>
            <person name="Ding S.J."/>
            <person name="Wang X.J."/>
            <person name="Zhu J.G."/>
            <person name="Ruan X.D."/>
            <person name="Zhao L."/>
            <person name="Wei J.T."/>
            <person name="Ye R.Z."/>
            <person name="Que T.C."/>
            <person name="Du C.H."/>
            <person name="Zhou Y.H."/>
            <person name="Cheng J.X."/>
            <person name="Dai P.F."/>
            <person name="Guo W.B."/>
            <person name="Han X.H."/>
            <person name="Huang E.J."/>
            <person name="Li L.F."/>
            <person name="Wei W."/>
            <person name="Gao Y.C."/>
            <person name="Liu J.Z."/>
            <person name="Shao H.Z."/>
            <person name="Wang X."/>
            <person name="Wang C.C."/>
            <person name="Yang T.C."/>
            <person name="Huo Q.B."/>
            <person name="Li W."/>
            <person name="Chen H.Y."/>
            <person name="Chen S.E."/>
            <person name="Zhou L.G."/>
            <person name="Ni X.B."/>
            <person name="Tian J.H."/>
            <person name="Sheng Y."/>
            <person name="Liu T."/>
            <person name="Pan Y.S."/>
            <person name="Xia L.Y."/>
            <person name="Li J."/>
            <person name="Zhao F."/>
            <person name="Cao W.C."/>
        </authorList>
    </citation>
    <scope>NUCLEOTIDE SEQUENCE [LARGE SCALE GENOMIC DNA]</scope>
    <source>
        <strain evidence="1">Iper-2018</strain>
    </source>
</reference>